<dbReference type="Pfam" id="PF20789">
    <property type="entry name" value="4HBT_3C"/>
    <property type="match status" value="1"/>
</dbReference>
<dbReference type="AlphaFoldDB" id="A0AA38R9Y5"/>
<evidence type="ECO:0000259" key="2">
    <source>
        <dbReference type="Pfam" id="PF20789"/>
    </source>
</evidence>
<dbReference type="Proteomes" id="UP001174694">
    <property type="component" value="Unassembled WGS sequence"/>
</dbReference>
<proteinExistence type="predicted"/>
<feature type="domain" description="Acyl-CoA thioesterase-like C-terminal" evidence="2">
    <location>
        <begin position="188"/>
        <end position="304"/>
    </location>
</feature>
<evidence type="ECO:0000313" key="4">
    <source>
        <dbReference type="Proteomes" id="UP001174694"/>
    </source>
</evidence>
<dbReference type="EMBL" id="JANBVO010000027">
    <property type="protein sequence ID" value="KAJ9139103.1"/>
    <property type="molecule type" value="Genomic_DNA"/>
</dbReference>
<dbReference type="InterPro" id="IPR042171">
    <property type="entry name" value="Acyl-CoA_hotdog"/>
</dbReference>
<dbReference type="InterPro" id="IPR029069">
    <property type="entry name" value="HotDog_dom_sf"/>
</dbReference>
<evidence type="ECO:0000313" key="3">
    <source>
        <dbReference type="EMBL" id="KAJ9139103.1"/>
    </source>
</evidence>
<dbReference type="InterPro" id="IPR052389">
    <property type="entry name" value="Sec_Metab_Biosynth-Assoc"/>
</dbReference>
<evidence type="ECO:0008006" key="5">
    <source>
        <dbReference type="Google" id="ProtNLM"/>
    </source>
</evidence>
<dbReference type="Gene3D" id="2.40.160.210">
    <property type="entry name" value="Acyl-CoA thioesterase, double hotdog domain"/>
    <property type="match status" value="1"/>
</dbReference>
<evidence type="ECO:0000259" key="1">
    <source>
        <dbReference type="Pfam" id="PF13622"/>
    </source>
</evidence>
<protein>
    <recommendedName>
        <fullName evidence="5">Thioesterase</fullName>
    </recommendedName>
</protein>
<accession>A0AA38R9Y5</accession>
<keyword evidence="4" id="KW-1185">Reference proteome</keyword>
<name>A0AA38R9Y5_9PEZI</name>
<dbReference type="SUPFAM" id="SSF54637">
    <property type="entry name" value="Thioesterase/thiol ester dehydrase-isomerase"/>
    <property type="match status" value="1"/>
</dbReference>
<organism evidence="3 4">
    <name type="scientific">Pleurostoma richardsiae</name>
    <dbReference type="NCBI Taxonomy" id="41990"/>
    <lineage>
        <taxon>Eukaryota</taxon>
        <taxon>Fungi</taxon>
        <taxon>Dikarya</taxon>
        <taxon>Ascomycota</taxon>
        <taxon>Pezizomycotina</taxon>
        <taxon>Sordariomycetes</taxon>
        <taxon>Sordariomycetidae</taxon>
        <taxon>Calosphaeriales</taxon>
        <taxon>Pleurostomataceae</taxon>
        <taxon>Pleurostoma</taxon>
    </lineage>
</organism>
<feature type="domain" description="Acyl-CoA thioesterase-like N-terminal HotDog" evidence="1">
    <location>
        <begin position="38"/>
        <end position="103"/>
    </location>
</feature>
<sequence length="321" mass="35396">MITLASLQEGLSIRRLSSHTYVVELGYDSERSDIPSPGYIASCFLEVSRIHFSTTLAAYHQPHTVAVQLNYLRPTHGGCAVFKVRDLKLGGQTSVVQTTLIDYSGDTAGLSGRLDPARLGDELVTAYLTNTNMAQLKGSSIETNFELRPAPRPVNLQKLREDEDASWKLHGALTFRQTDSGRDTVDLFLEKEPTLPRPTLDHWISFSDGTTFSTSSLGIVADICVAKSDLHDKALALTDLSLPFLYKTTPAILNMDIKKILPAAGAEFLFVRVQSKRIRNGRLDAEILILDPDGDIVAVCNQMTLEERVHTSHRGSMLSKI</sequence>
<reference evidence="3" key="1">
    <citation type="submission" date="2022-07" db="EMBL/GenBank/DDBJ databases">
        <title>Fungi with potential for degradation of polypropylene.</title>
        <authorList>
            <person name="Gostincar C."/>
        </authorList>
    </citation>
    <scope>NUCLEOTIDE SEQUENCE</scope>
    <source>
        <strain evidence="3">EXF-13308</strain>
    </source>
</reference>
<dbReference type="PANTHER" id="PTHR38110">
    <property type="entry name" value="CHROMOSOME 23, WHOLE GENOME SHOTGUN SEQUENCE"/>
    <property type="match status" value="1"/>
</dbReference>
<dbReference type="Pfam" id="PF13622">
    <property type="entry name" value="4HBT_3"/>
    <property type="match status" value="1"/>
</dbReference>
<dbReference type="InterPro" id="IPR049449">
    <property type="entry name" value="TesB_ACOT8-like_N"/>
</dbReference>
<dbReference type="PANTHER" id="PTHR38110:SF1">
    <property type="entry name" value="THIOESTERASE DOMAIN-CONTAINING PROTEIN"/>
    <property type="match status" value="1"/>
</dbReference>
<gene>
    <name evidence="3" type="ORF">NKR23_g8026</name>
</gene>
<dbReference type="InterPro" id="IPR049450">
    <property type="entry name" value="ACOT8-like_C"/>
</dbReference>
<comment type="caution">
    <text evidence="3">The sequence shown here is derived from an EMBL/GenBank/DDBJ whole genome shotgun (WGS) entry which is preliminary data.</text>
</comment>